<evidence type="ECO:0000256" key="1">
    <source>
        <dbReference type="ARBA" id="ARBA00005300"/>
    </source>
</evidence>
<dbReference type="CDD" id="cd09280">
    <property type="entry name" value="RNase_HI_eukaryote_like"/>
    <property type="match status" value="1"/>
</dbReference>
<feature type="region of interest" description="Disordered" evidence="2">
    <location>
        <begin position="1"/>
        <end position="46"/>
    </location>
</feature>
<dbReference type="PaxDb" id="6239-C04F12.9"/>
<dbReference type="EMBL" id="BX284601">
    <property type="protein sequence ID" value="CAB03838.1"/>
    <property type="molecule type" value="Genomic_DNA"/>
</dbReference>
<reference evidence="4 5" key="1">
    <citation type="journal article" date="1998" name="Science">
        <title>Genome sequence of the nematode C. elegans: a platform for investigating biology.</title>
        <authorList>
            <consortium name="The C. elegans sequencing consortium"/>
            <person name="Sulson J.E."/>
            <person name="Waterston R."/>
        </authorList>
    </citation>
    <scope>NUCLEOTIDE SEQUENCE [LARGE SCALE GENOMIC DNA]</scope>
    <source>
        <strain evidence="4 5">Bristol N2</strain>
    </source>
</reference>
<evidence type="ECO:0000259" key="3">
    <source>
        <dbReference type="PROSITE" id="PS50879"/>
    </source>
</evidence>
<keyword evidence="7" id="KW-1267">Proteomics identification</keyword>
<keyword evidence="5" id="KW-1185">Reference proteome</keyword>
<dbReference type="InParanoid" id="Q9XVE6"/>
<dbReference type="eggNOG" id="KOG3752">
    <property type="taxonomic scope" value="Eukaryota"/>
</dbReference>
<dbReference type="PeptideAtlas" id="Q9XVE6"/>
<dbReference type="InterPro" id="IPR036397">
    <property type="entry name" value="RNaseH_sf"/>
</dbReference>
<dbReference type="WormBase" id="C04F12.9">
    <property type="protein sequence ID" value="CE19682"/>
    <property type="gene ID" value="WBGene00007303"/>
    <property type="gene designation" value="rnh-1.3"/>
</dbReference>
<dbReference type="RefSeq" id="NP_492581.1">
    <property type="nucleotide sequence ID" value="NM_060180.4"/>
</dbReference>
<dbReference type="HOGENOM" id="CLU_030894_4_4_1"/>
<dbReference type="SMR" id="Q9XVE6"/>
<evidence type="ECO:0000313" key="4">
    <source>
        <dbReference type="EMBL" id="CAB03838.1"/>
    </source>
</evidence>
<evidence type="ECO:0007829" key="7">
    <source>
        <dbReference type="PeptideAtlas" id="Q9XVE6"/>
    </source>
</evidence>
<organism evidence="4 5">
    <name type="scientific">Caenorhabditis elegans</name>
    <dbReference type="NCBI Taxonomy" id="6239"/>
    <lineage>
        <taxon>Eukaryota</taxon>
        <taxon>Metazoa</taxon>
        <taxon>Ecdysozoa</taxon>
        <taxon>Nematoda</taxon>
        <taxon>Chromadorea</taxon>
        <taxon>Rhabditida</taxon>
        <taxon>Rhabditina</taxon>
        <taxon>Rhabditomorpha</taxon>
        <taxon>Rhabditoidea</taxon>
        <taxon>Rhabditidae</taxon>
        <taxon>Peloderinae</taxon>
        <taxon>Caenorhabditis</taxon>
    </lineage>
</organism>
<dbReference type="Bgee" id="WBGene00007303">
    <property type="expression patterns" value="Expressed in adult organism and 4 other cell types or tissues"/>
</dbReference>
<feature type="region of interest" description="Disordered" evidence="2">
    <location>
        <begin position="72"/>
        <end position="101"/>
    </location>
</feature>
<dbReference type="UCSC" id="C04F12.9">
    <property type="organism name" value="c. elegans"/>
</dbReference>
<comment type="similarity">
    <text evidence="1">Belongs to the RNase H family.</text>
</comment>
<dbReference type="IntAct" id="Q9XVE6">
    <property type="interactions" value="1"/>
</dbReference>
<feature type="compositionally biased region" description="Gly residues" evidence="2">
    <location>
        <begin position="15"/>
        <end position="24"/>
    </location>
</feature>
<dbReference type="DIP" id="DIP-24980N"/>
<dbReference type="GeneID" id="182229"/>
<dbReference type="CTD" id="182229"/>
<protein>
    <submittedName>
        <fullName evidence="4">RNase H type-1 domain-containing protein</fullName>
    </submittedName>
</protein>
<dbReference type="OrthoDB" id="90239at2759"/>
<dbReference type="KEGG" id="cel:CELE_C04F12.9"/>
<dbReference type="Pfam" id="PF00075">
    <property type="entry name" value="RNase_H"/>
    <property type="match status" value="1"/>
</dbReference>
<dbReference type="Gene3D" id="3.30.420.10">
    <property type="entry name" value="Ribonuclease H-like superfamily/Ribonuclease H"/>
    <property type="match status" value="1"/>
</dbReference>
<dbReference type="InterPro" id="IPR012337">
    <property type="entry name" value="RNaseH-like_sf"/>
</dbReference>
<feature type="compositionally biased region" description="Basic and acidic residues" evidence="2">
    <location>
        <begin position="72"/>
        <end position="82"/>
    </location>
</feature>
<dbReference type="GO" id="GO:0004523">
    <property type="term" value="F:RNA-DNA hybrid ribonuclease activity"/>
    <property type="evidence" value="ECO:0000318"/>
    <property type="project" value="GO_Central"/>
</dbReference>
<dbReference type="PIR" id="T18916">
    <property type="entry name" value="T18916"/>
</dbReference>
<dbReference type="OMA" id="GWAAVIQ"/>
<dbReference type="FunCoup" id="Q9XVE6">
    <property type="interactions" value="34"/>
</dbReference>
<dbReference type="PANTHER" id="PTHR10642">
    <property type="entry name" value="RIBONUCLEASE H1"/>
    <property type="match status" value="1"/>
</dbReference>
<dbReference type="PROSITE" id="PS50879">
    <property type="entry name" value="RNASE_H_1"/>
    <property type="match status" value="1"/>
</dbReference>
<dbReference type="GO" id="GO:0043137">
    <property type="term" value="P:DNA replication, removal of RNA primer"/>
    <property type="evidence" value="ECO:0000318"/>
    <property type="project" value="GO_Central"/>
</dbReference>
<evidence type="ECO:0000313" key="6">
    <source>
        <dbReference type="WormBase" id="C04F12.9"/>
    </source>
</evidence>
<dbReference type="PANTHER" id="PTHR10642:SF29">
    <property type="entry name" value="RNASE H TYPE-1 DOMAIN-CONTAINING PROTEIN"/>
    <property type="match status" value="1"/>
</dbReference>
<evidence type="ECO:0000313" key="5">
    <source>
        <dbReference type="Proteomes" id="UP000001940"/>
    </source>
</evidence>
<accession>Q9XVE6</accession>
<name>Q9XVE6_CAEEL</name>
<dbReference type="PhylomeDB" id="Q9XVE6"/>
<dbReference type="STRING" id="6239.C04F12.9.2"/>
<dbReference type="AlphaFoldDB" id="Q9XVE6"/>
<evidence type="ECO:0000256" key="2">
    <source>
        <dbReference type="SAM" id="MobiDB-lite"/>
    </source>
</evidence>
<dbReference type="Proteomes" id="UP000001940">
    <property type="component" value="Chromosome I"/>
</dbReference>
<feature type="compositionally biased region" description="Polar residues" evidence="2">
    <location>
        <begin position="29"/>
        <end position="46"/>
    </location>
</feature>
<sequence length="139" mass="15590">MPYDFYTDGSALGNGQQGSRGGYGVHVPSDTSKNVSGSYPHGPQTNNRYELEAIKHATQMARDVPDSHVRIHTDSKNAKDSVTKWNDNWKSNGYKTSSGQDVKNQDLIRDIDRNVQALKHSGKTVEFEHVRGHSNRMYI</sequence>
<dbReference type="GO" id="GO:0003676">
    <property type="term" value="F:nucleic acid binding"/>
    <property type="evidence" value="ECO:0007669"/>
    <property type="project" value="InterPro"/>
</dbReference>
<dbReference type="InterPro" id="IPR050092">
    <property type="entry name" value="RNase_H"/>
</dbReference>
<dbReference type="SUPFAM" id="SSF53098">
    <property type="entry name" value="Ribonuclease H-like"/>
    <property type="match status" value="1"/>
</dbReference>
<dbReference type="InterPro" id="IPR002156">
    <property type="entry name" value="RNaseH_domain"/>
</dbReference>
<proteinExistence type="evidence at protein level"/>
<dbReference type="AGR" id="WB:WBGene00007303"/>
<feature type="compositionally biased region" description="Polar residues" evidence="2">
    <location>
        <begin position="83"/>
        <end position="101"/>
    </location>
</feature>
<gene>
    <name evidence="4 6" type="primary">rnh-1.3</name>
    <name evidence="6" type="ORF">C04F12.9</name>
    <name evidence="4" type="ORF">CELE_C04F12.9</name>
</gene>
<feature type="domain" description="RNase H type-1" evidence="3">
    <location>
        <begin position="1"/>
        <end position="139"/>
    </location>
</feature>